<feature type="compositionally biased region" description="Polar residues" evidence="9">
    <location>
        <begin position="166"/>
        <end position="177"/>
    </location>
</feature>
<keyword evidence="2 8" id="KW-0813">Transport</keyword>
<accession>A0A0F7SLR6</accession>
<dbReference type="GO" id="GO:0005543">
    <property type="term" value="F:phospholipid binding"/>
    <property type="evidence" value="ECO:0007669"/>
    <property type="project" value="TreeGrafter"/>
</dbReference>
<evidence type="ECO:0000256" key="1">
    <source>
        <dbReference type="ARBA" id="ARBA00004567"/>
    </source>
</evidence>
<keyword evidence="7 8" id="KW-0539">Nucleus</keyword>
<keyword evidence="6 8" id="KW-0906">Nuclear pore complex</keyword>
<dbReference type="GO" id="GO:0044613">
    <property type="term" value="C:nuclear pore central transport channel"/>
    <property type="evidence" value="ECO:0007669"/>
    <property type="project" value="TreeGrafter"/>
</dbReference>
<dbReference type="GO" id="GO:0003676">
    <property type="term" value="F:nucleic acid binding"/>
    <property type="evidence" value="ECO:0007669"/>
    <property type="project" value="InterPro"/>
</dbReference>
<evidence type="ECO:0000256" key="4">
    <source>
        <dbReference type="ARBA" id="ARBA00022927"/>
    </source>
</evidence>
<feature type="region of interest" description="Disordered" evidence="9">
    <location>
        <begin position="284"/>
        <end position="391"/>
    </location>
</feature>
<feature type="compositionally biased region" description="Polar residues" evidence="9">
    <location>
        <begin position="343"/>
        <end position="358"/>
    </location>
</feature>
<keyword evidence="5" id="KW-0811">Translocation</keyword>
<organism evidence="11">
    <name type="scientific">Phaffia rhodozyma</name>
    <name type="common">Yeast</name>
    <name type="synonym">Xanthophyllomyces dendrorhous</name>
    <dbReference type="NCBI Taxonomy" id="264483"/>
    <lineage>
        <taxon>Eukaryota</taxon>
        <taxon>Fungi</taxon>
        <taxon>Dikarya</taxon>
        <taxon>Basidiomycota</taxon>
        <taxon>Agaricomycotina</taxon>
        <taxon>Tremellomycetes</taxon>
        <taxon>Cystofilobasidiales</taxon>
        <taxon>Mrakiaceae</taxon>
        <taxon>Phaffia</taxon>
    </lineage>
</organism>
<feature type="compositionally biased region" description="Low complexity" evidence="9">
    <location>
        <begin position="292"/>
        <end position="335"/>
    </location>
</feature>
<sequence length="401" mass="41593">MSKAPSSWWAIDSSVNGQANSVSSAFSYGNHSLLDDKMDEPEVAPNHLPGYLTSSMKGTPPGAQSPETPNRANPTLNSSSSWLNNGSNNNGQSLNHSGSFRTNSGLPSPPSTRFGSGGLFDRTSPYNSPRVVNSQPLRVTVAPSQDYAPPTASLEDGDMDSGDIEYSSSPRQNQNFYSSFSQPLQQNTLSTATSIPPPGPSSSSSSLLLTTVTIFGPPSSLLDPLLQHFSQFGEIVSALPDPNGGNWISVTFKTEAEAERAIKHNGEVLGGVWMIGVKWADPHHPSSSRQGLLSPSHPATPSLSTSPSHLQLSSSPKPGMPSTPKQSSSSASTSANGRPIQLAPSNSAFRRLNQTPSSPAVARSSGGGSAMTTVSGSATGTQGSQGGGGIIGKLGELVFGF</sequence>
<keyword evidence="4" id="KW-0653">Protein transport</keyword>
<dbReference type="PANTHER" id="PTHR21527:SF6">
    <property type="entry name" value="NUCLEOPORIN NUP35"/>
    <property type="match status" value="1"/>
</dbReference>
<dbReference type="GO" id="GO:0017056">
    <property type="term" value="F:structural constituent of nuclear pore"/>
    <property type="evidence" value="ECO:0007669"/>
    <property type="project" value="TreeGrafter"/>
</dbReference>
<evidence type="ECO:0000256" key="7">
    <source>
        <dbReference type="ARBA" id="ARBA00023242"/>
    </source>
</evidence>
<dbReference type="InterPro" id="IPR035979">
    <property type="entry name" value="RBD_domain_sf"/>
</dbReference>
<comment type="subcellular location">
    <subcellularLocation>
        <location evidence="1">Nucleus</location>
        <location evidence="1">Nuclear pore complex</location>
    </subcellularLocation>
</comment>
<evidence type="ECO:0000256" key="8">
    <source>
        <dbReference type="PROSITE-ProRule" id="PRU00804"/>
    </source>
</evidence>
<dbReference type="AlphaFoldDB" id="A0A0F7SLR6"/>
<proteinExistence type="predicted"/>
<dbReference type="Gene3D" id="3.30.70.330">
    <property type="match status" value="1"/>
</dbReference>
<dbReference type="EMBL" id="LN483142">
    <property type="protein sequence ID" value="CED83007.1"/>
    <property type="molecule type" value="Genomic_DNA"/>
</dbReference>
<feature type="region of interest" description="Disordered" evidence="9">
    <location>
        <begin position="20"/>
        <end position="177"/>
    </location>
</feature>
<evidence type="ECO:0000256" key="2">
    <source>
        <dbReference type="ARBA" id="ARBA00022448"/>
    </source>
</evidence>
<name>A0A0F7SLR6_PHARH</name>
<feature type="compositionally biased region" description="Polar residues" evidence="9">
    <location>
        <begin position="65"/>
        <end position="75"/>
    </location>
</feature>
<feature type="domain" description="RRM Nup35-type" evidence="10">
    <location>
        <begin position="206"/>
        <end position="287"/>
    </location>
</feature>
<evidence type="ECO:0000256" key="9">
    <source>
        <dbReference type="SAM" id="MobiDB-lite"/>
    </source>
</evidence>
<evidence type="ECO:0000313" key="11">
    <source>
        <dbReference type="EMBL" id="CED83007.1"/>
    </source>
</evidence>
<feature type="compositionally biased region" description="Polar residues" evidence="9">
    <location>
        <begin position="100"/>
        <end position="114"/>
    </location>
</feature>
<evidence type="ECO:0000259" key="10">
    <source>
        <dbReference type="PROSITE" id="PS51472"/>
    </source>
</evidence>
<keyword evidence="3 8" id="KW-0509">mRNA transport</keyword>
<dbReference type="GO" id="GO:0051028">
    <property type="term" value="P:mRNA transport"/>
    <property type="evidence" value="ECO:0007669"/>
    <property type="project" value="UniProtKB-UniRule"/>
</dbReference>
<evidence type="ECO:0000256" key="3">
    <source>
        <dbReference type="ARBA" id="ARBA00022816"/>
    </source>
</evidence>
<protein>
    <submittedName>
        <fullName evidence="11">Mitotic phosphoprotein</fullName>
    </submittedName>
</protein>
<feature type="compositionally biased region" description="Polar residues" evidence="9">
    <location>
        <begin position="124"/>
        <end position="137"/>
    </location>
</feature>
<dbReference type="SUPFAM" id="SSF54928">
    <property type="entry name" value="RNA-binding domain, RBD"/>
    <property type="match status" value="1"/>
</dbReference>
<evidence type="ECO:0000256" key="5">
    <source>
        <dbReference type="ARBA" id="ARBA00023010"/>
    </source>
</evidence>
<dbReference type="GO" id="GO:0044615">
    <property type="term" value="C:nuclear pore nuclear basket"/>
    <property type="evidence" value="ECO:0007669"/>
    <property type="project" value="TreeGrafter"/>
</dbReference>
<dbReference type="GO" id="GO:0006607">
    <property type="term" value="P:NLS-bearing protein import into nucleus"/>
    <property type="evidence" value="ECO:0007669"/>
    <property type="project" value="TreeGrafter"/>
</dbReference>
<dbReference type="PROSITE" id="PS51472">
    <property type="entry name" value="RRM_NUP35"/>
    <property type="match status" value="1"/>
</dbReference>
<dbReference type="GO" id="GO:0006999">
    <property type="term" value="P:nuclear pore organization"/>
    <property type="evidence" value="ECO:0007669"/>
    <property type="project" value="TreeGrafter"/>
</dbReference>
<dbReference type="InterPro" id="IPR007846">
    <property type="entry name" value="RRM_NUP35_dom"/>
</dbReference>
<dbReference type="Pfam" id="PF05172">
    <property type="entry name" value="RRM_Nup35"/>
    <property type="match status" value="1"/>
</dbReference>
<dbReference type="PANTHER" id="PTHR21527">
    <property type="entry name" value="NUCLEOPORIN NUP35"/>
    <property type="match status" value="1"/>
</dbReference>
<reference evidence="11" key="1">
    <citation type="submission" date="2014-08" db="EMBL/GenBank/DDBJ databases">
        <authorList>
            <person name="Sharma Rahul"/>
            <person name="Thines Marco"/>
        </authorList>
    </citation>
    <scope>NUCLEOTIDE SEQUENCE</scope>
</reference>
<evidence type="ECO:0000256" key="6">
    <source>
        <dbReference type="ARBA" id="ARBA00023132"/>
    </source>
</evidence>
<feature type="compositionally biased region" description="Low complexity" evidence="9">
    <location>
        <begin position="76"/>
        <end position="99"/>
    </location>
</feature>
<feature type="compositionally biased region" description="Polar residues" evidence="9">
    <location>
        <begin position="20"/>
        <end position="30"/>
    </location>
</feature>
<dbReference type="InterPro" id="IPR012677">
    <property type="entry name" value="Nucleotide-bd_a/b_plait_sf"/>
</dbReference>